<evidence type="ECO:0000313" key="2">
    <source>
        <dbReference type="EMBL" id="MFC5541535.1"/>
    </source>
</evidence>
<proteinExistence type="predicted"/>
<name>A0ABW0RCH6_9BACL</name>
<reference evidence="3" key="1">
    <citation type="journal article" date="2019" name="Int. J. Syst. Evol. Microbiol.">
        <title>The Global Catalogue of Microorganisms (GCM) 10K type strain sequencing project: providing services to taxonomists for standard genome sequencing and annotation.</title>
        <authorList>
            <consortium name="The Broad Institute Genomics Platform"/>
            <consortium name="The Broad Institute Genome Sequencing Center for Infectious Disease"/>
            <person name="Wu L."/>
            <person name="Ma J."/>
        </authorList>
    </citation>
    <scope>NUCLEOTIDE SEQUENCE [LARGE SCALE GENOMIC DNA]</scope>
    <source>
        <strain evidence="3">CCUG 56331</strain>
    </source>
</reference>
<dbReference type="EMBL" id="JBHSNQ010000058">
    <property type="protein sequence ID" value="MFC5541535.1"/>
    <property type="molecule type" value="Genomic_DNA"/>
</dbReference>
<dbReference type="RefSeq" id="WP_390309215.1">
    <property type="nucleotide sequence ID" value="NZ_JBHSNQ010000058.1"/>
</dbReference>
<keyword evidence="1" id="KW-0175">Coiled coil</keyword>
<dbReference type="Proteomes" id="UP001595978">
    <property type="component" value="Unassembled WGS sequence"/>
</dbReference>
<gene>
    <name evidence="2" type="ORF">ACFPOH_07130</name>
</gene>
<sequence length="96" mass="11382">MSKERLEEIEERVLVDKVYYKYLDGIKGHWGKVYTLSEGDYNYLKEQAERVQELERKIERYREAINNINEKATLFGTSEEVYDAIQDAIKVLEGTE</sequence>
<protein>
    <recommendedName>
        <fullName evidence="4">Coil containing protein</fullName>
    </recommendedName>
</protein>
<accession>A0ABW0RCH6</accession>
<keyword evidence="3" id="KW-1185">Reference proteome</keyword>
<organism evidence="2 3">
    <name type="scientific">Ureibacillus suwonensis</name>
    <dbReference type="NCBI Taxonomy" id="313007"/>
    <lineage>
        <taxon>Bacteria</taxon>
        <taxon>Bacillati</taxon>
        <taxon>Bacillota</taxon>
        <taxon>Bacilli</taxon>
        <taxon>Bacillales</taxon>
        <taxon>Caryophanaceae</taxon>
        <taxon>Ureibacillus</taxon>
    </lineage>
</organism>
<evidence type="ECO:0000256" key="1">
    <source>
        <dbReference type="SAM" id="Coils"/>
    </source>
</evidence>
<comment type="caution">
    <text evidence="2">The sequence shown here is derived from an EMBL/GenBank/DDBJ whole genome shotgun (WGS) entry which is preliminary data.</text>
</comment>
<feature type="coiled-coil region" evidence="1">
    <location>
        <begin position="44"/>
        <end position="71"/>
    </location>
</feature>
<evidence type="ECO:0000313" key="3">
    <source>
        <dbReference type="Proteomes" id="UP001595978"/>
    </source>
</evidence>
<evidence type="ECO:0008006" key="4">
    <source>
        <dbReference type="Google" id="ProtNLM"/>
    </source>
</evidence>